<dbReference type="GO" id="GO:0016811">
    <property type="term" value="F:hydrolase activity, acting on carbon-nitrogen (but not peptide) bonds, in linear amides"/>
    <property type="evidence" value="ECO:0007669"/>
    <property type="project" value="InterPro"/>
</dbReference>
<organism evidence="5 6">
    <name type="scientific">Kineobactrum sediminis</name>
    <dbReference type="NCBI Taxonomy" id="1905677"/>
    <lineage>
        <taxon>Bacteria</taxon>
        <taxon>Pseudomonadati</taxon>
        <taxon>Pseudomonadota</taxon>
        <taxon>Gammaproteobacteria</taxon>
        <taxon>Cellvibrionales</taxon>
        <taxon>Halieaceae</taxon>
        <taxon>Kineobactrum</taxon>
    </lineage>
</organism>
<gene>
    <name evidence="5" type="ORF">CWI75_15860</name>
</gene>
<proteinExistence type="inferred from homology"/>
<evidence type="ECO:0000256" key="1">
    <source>
        <dbReference type="ARBA" id="ARBA00006586"/>
    </source>
</evidence>
<comment type="caution">
    <text evidence="5">The sequence shown here is derived from an EMBL/GenBank/DDBJ whole genome shotgun (WGS) entry which is preliminary data.</text>
</comment>
<protein>
    <submittedName>
        <fullName evidence="5">Peptidase S45</fullName>
    </submittedName>
</protein>
<keyword evidence="2" id="KW-0732">Signal</keyword>
<dbReference type="RefSeq" id="WP_101522509.1">
    <property type="nucleotide sequence ID" value="NZ_PKLZ01000014.1"/>
</dbReference>
<dbReference type="Gene3D" id="2.30.120.10">
    <property type="match status" value="1"/>
</dbReference>
<dbReference type="Gene3D" id="1.10.1400.10">
    <property type="match status" value="1"/>
</dbReference>
<dbReference type="InterPro" id="IPR043147">
    <property type="entry name" value="Penicillin_amidase_A-knob"/>
</dbReference>
<dbReference type="PANTHER" id="PTHR34218:SF3">
    <property type="entry name" value="ACYL-HOMOSERINE LACTONE ACYLASE PVDQ"/>
    <property type="match status" value="1"/>
</dbReference>
<dbReference type="Gene3D" id="1.10.439.10">
    <property type="entry name" value="Penicillin Amidohydrolase, domain 1"/>
    <property type="match status" value="1"/>
</dbReference>
<evidence type="ECO:0000256" key="4">
    <source>
        <dbReference type="ARBA" id="ARBA00023145"/>
    </source>
</evidence>
<dbReference type="AlphaFoldDB" id="A0A2N5XYT8"/>
<dbReference type="PANTHER" id="PTHR34218">
    <property type="entry name" value="PEPTIDASE S45 PENICILLIN AMIDASE"/>
    <property type="match status" value="1"/>
</dbReference>
<dbReference type="Proteomes" id="UP000234845">
    <property type="component" value="Unassembled WGS sequence"/>
</dbReference>
<dbReference type="InterPro" id="IPR029055">
    <property type="entry name" value="Ntn_hydrolases_N"/>
</dbReference>
<dbReference type="Pfam" id="PF01804">
    <property type="entry name" value="Penicil_amidase"/>
    <property type="match status" value="1"/>
</dbReference>
<keyword evidence="6" id="KW-1185">Reference proteome</keyword>
<dbReference type="InterPro" id="IPR043146">
    <property type="entry name" value="Penicillin_amidase_N_B-knob"/>
</dbReference>
<dbReference type="InterPro" id="IPR023343">
    <property type="entry name" value="Penicillin_amidase_dom1"/>
</dbReference>
<reference evidence="6" key="1">
    <citation type="submission" date="2017-11" db="EMBL/GenBank/DDBJ databases">
        <title>The draft genome sequence of Chromatocurvus sp. F02.</title>
        <authorList>
            <person name="Du Z.-J."/>
            <person name="Chang Y.-Q."/>
        </authorList>
    </citation>
    <scope>NUCLEOTIDE SEQUENCE [LARGE SCALE GENOMIC DNA]</scope>
    <source>
        <strain evidence="6">F02</strain>
    </source>
</reference>
<dbReference type="InterPro" id="IPR002692">
    <property type="entry name" value="S45"/>
</dbReference>
<evidence type="ECO:0000313" key="6">
    <source>
        <dbReference type="Proteomes" id="UP000234845"/>
    </source>
</evidence>
<accession>A0A2N5XYT8</accession>
<dbReference type="PROSITE" id="PS51257">
    <property type="entry name" value="PROKAR_LIPOPROTEIN"/>
    <property type="match status" value="1"/>
</dbReference>
<dbReference type="GO" id="GO:0017000">
    <property type="term" value="P:antibiotic biosynthetic process"/>
    <property type="evidence" value="ECO:0007669"/>
    <property type="project" value="InterPro"/>
</dbReference>
<name>A0A2N5XYT8_9GAMM</name>
<keyword evidence="3" id="KW-0378">Hydrolase</keyword>
<evidence type="ECO:0000313" key="5">
    <source>
        <dbReference type="EMBL" id="PLW81308.1"/>
    </source>
</evidence>
<dbReference type="OrthoDB" id="9760084at2"/>
<evidence type="ECO:0000256" key="2">
    <source>
        <dbReference type="ARBA" id="ARBA00022729"/>
    </source>
</evidence>
<sequence>MLYQRILILLFGAALLGCLDKAGPDAGLYRVEIVRTDYGVAHITADDFASLGYGEGYAAAEDHVCNISRALVAARGELARYFGPGEDDANIASDAVVRAMDIRAQALAALSLQDEENLAWLKGYADGYNRYLSSTNGSNVGSWCDGAPWVHSVTDLDLMSRMVLMAQTLPQMTAALVSAQPPPGRADDKATLAPATAQQLAGAADAAALSGMGSNAWAFGRERTGNGRGLLLGNPHYPWYGDSRFWEKHLTIPGTLDVYGVHLLGAPGVAVGFNRNVGWSHTVSDSQRVVFYALDLVPGDPTRYYYDGTERAMTKVTVQVPVKQDDGRLSSVERTLYSSHYGPMLTLPDMPWSETTAYTARDANRGNYHLLSQWRAMGEAWDMDGLIAAHRQWNAMPWVNTIAASNDGRAVYIDNSTVGHLSDEAIALWRRSLDTEPLVAKVYARRGFILLDGSDSRFEWQLDGGASLPGTVPFDERPLLESTDYVFNANDSYWLSNAEAPLHGYSPLFGPEATARSLRTRKNVLLIRAGELTRKKLQQALFANNSLAAELLQSDLVAACDEAAEVAAACAVIAAFDGSFNEDSAGAPLFREWLASYDYEDTLHAGNLFAVPFDATAPVTTPHTLANPALAVQKLAQAAAVLQAAGLPLDATLGDVQFAYRGGQRIPLHGGNGFEGVANLMVSGDPEHPIAPVNPQPVAGSKLLTDAGYPVVHGSSFIFTLSFDDDGPVAEALLTYSQSGDPASAHFTDQTELYRNKQWRPALFDRAAIERNTKSTLELIGLRN</sequence>
<keyword evidence="4" id="KW-0865">Zymogen</keyword>
<evidence type="ECO:0000256" key="3">
    <source>
        <dbReference type="ARBA" id="ARBA00022801"/>
    </source>
</evidence>
<dbReference type="EMBL" id="PKLZ01000014">
    <property type="protein sequence ID" value="PLW81308.1"/>
    <property type="molecule type" value="Genomic_DNA"/>
</dbReference>
<dbReference type="Gene3D" id="3.60.20.10">
    <property type="entry name" value="Glutamine Phosphoribosylpyrophosphate, subunit 1, domain 1"/>
    <property type="match status" value="1"/>
</dbReference>
<comment type="similarity">
    <text evidence="1">Belongs to the peptidase S45 family.</text>
</comment>
<dbReference type="SUPFAM" id="SSF56235">
    <property type="entry name" value="N-terminal nucleophile aminohydrolases (Ntn hydrolases)"/>
    <property type="match status" value="1"/>
</dbReference>